<evidence type="ECO:0000256" key="13">
    <source>
        <dbReference type="ARBA" id="ARBA00023180"/>
    </source>
</evidence>
<sequence>MLLCRPLQVATAWQPGLCGAADVNLSWLRQAPRRLRPRTGSRAPRSPGRVSFGRVPGGERGGRRSALGRRIQAARGGRGRPRCSPGLCAGSGRLSDKERPGREDRVRAASRVPAAAAGVSGQGAVKAGPEYLGAPGLPGVSVDLCLPVPGPPAWTLVTQCLLLTPIGCRLQHHPVSVAELHDSEPPTPEVGVMAPRTLLLLLSGTLVLTKPREGPHSLSYFQVSVSRPGRAEPRYMEIGYVDRTEIVRFDSDAANPRMEPRAPWMEREGQAYWDRNTETVKGNAQVHISSLPNLREYYNQSPESSQTFQSMYGCEVGPDGRFLGGYVQYAYDGADYIALDEDLSSWVTRQTEAQETQRKWVKTDLAERFKAYLQGTCVEWLHRHLENRNESLQRADPPETRVTHHPISEEEVTLRCWALGFYPEEIAMTWQRDGQDLTQAMDPEETRPDGSGTFQKRVDMVVPSGEEQKYTCHVQHEGLSEPHTLRWESPPQPPSPILGVVTAVIVLVAVFTGFGMMRRKKTAGVKGGSYVQSSSCDSAQDSDSSLMASKV</sequence>
<dbReference type="InterPro" id="IPR001039">
    <property type="entry name" value="MHC_I_a_a1/a2"/>
</dbReference>
<dbReference type="InterPro" id="IPR011161">
    <property type="entry name" value="MHC_I-like_Ag-recog"/>
</dbReference>
<dbReference type="PANTHER" id="PTHR16675">
    <property type="entry name" value="MHC CLASS I-RELATED"/>
    <property type="match status" value="1"/>
</dbReference>
<protein>
    <submittedName>
        <fullName evidence="20">Class I histocompatibility antigen, Gogo-OKO alpha chain-like isoform X1</fullName>
    </submittedName>
</protein>
<evidence type="ECO:0000256" key="4">
    <source>
        <dbReference type="ARBA" id="ARBA00004479"/>
    </source>
</evidence>
<keyword evidence="12 17" id="KW-0472">Membrane</keyword>
<evidence type="ECO:0000313" key="20">
    <source>
        <dbReference type="RefSeq" id="XP_023564354.1"/>
    </source>
</evidence>
<keyword evidence="10 17" id="KW-1133">Transmembrane helix</keyword>
<dbReference type="InterPro" id="IPR011162">
    <property type="entry name" value="MHC_I/II-like_Ag-recog"/>
</dbReference>
<dbReference type="FunFam" id="2.60.40.10:FF:000014">
    <property type="entry name" value="H-2 class I histocompatibility antigen, alpha chain"/>
    <property type="match status" value="1"/>
</dbReference>
<dbReference type="GO" id="GO:0005768">
    <property type="term" value="C:endosome"/>
    <property type="evidence" value="ECO:0007669"/>
    <property type="project" value="UniProtKB-SubCell"/>
</dbReference>
<evidence type="ECO:0000256" key="2">
    <source>
        <dbReference type="ARBA" id="ARBA00004177"/>
    </source>
</evidence>
<keyword evidence="8" id="KW-0967">Endosome</keyword>
<dbReference type="Pfam" id="PF07654">
    <property type="entry name" value="C1-set"/>
    <property type="match status" value="1"/>
</dbReference>
<dbReference type="SUPFAM" id="SSF48726">
    <property type="entry name" value="Immunoglobulin"/>
    <property type="match status" value="1"/>
</dbReference>
<comment type="function">
    <text evidence="1">Involved in the presentation of foreign antigens to the immune system.</text>
</comment>
<dbReference type="CDD" id="cd07698">
    <property type="entry name" value="IgC1_MHC_I_alpha3"/>
    <property type="match status" value="1"/>
</dbReference>
<evidence type="ECO:0000256" key="17">
    <source>
        <dbReference type="SAM" id="Phobius"/>
    </source>
</evidence>
<accession>A0A6P6DWA5</accession>
<dbReference type="SMART" id="SM00407">
    <property type="entry name" value="IGc1"/>
    <property type="match status" value="1"/>
</dbReference>
<dbReference type="Gene3D" id="3.30.500.10">
    <property type="entry name" value="MHC class I-like antigen recognition-like"/>
    <property type="match status" value="1"/>
</dbReference>
<organism evidence="19 20">
    <name type="scientific">Octodon degus</name>
    <name type="common">Degu</name>
    <name type="synonym">Sciurus degus</name>
    <dbReference type="NCBI Taxonomy" id="10160"/>
    <lineage>
        <taxon>Eukaryota</taxon>
        <taxon>Metazoa</taxon>
        <taxon>Chordata</taxon>
        <taxon>Craniata</taxon>
        <taxon>Vertebrata</taxon>
        <taxon>Euteleostomi</taxon>
        <taxon>Mammalia</taxon>
        <taxon>Eutheria</taxon>
        <taxon>Euarchontoglires</taxon>
        <taxon>Glires</taxon>
        <taxon>Rodentia</taxon>
        <taxon>Hystricomorpha</taxon>
        <taxon>Octodontidae</taxon>
        <taxon>Octodon</taxon>
    </lineage>
</organism>
<evidence type="ECO:0000256" key="16">
    <source>
        <dbReference type="SAM" id="MobiDB-lite"/>
    </source>
</evidence>
<keyword evidence="7 17" id="KW-0812">Transmembrane</keyword>
<dbReference type="PANTHER" id="PTHR16675:SF251">
    <property type="entry name" value="HLA CLASS I HISTOCOMPATIBILITY ANTIGEN, C ALPHA CHAIN"/>
    <property type="match status" value="1"/>
</dbReference>
<dbReference type="PROSITE" id="PS00290">
    <property type="entry name" value="IG_MHC"/>
    <property type="match status" value="1"/>
</dbReference>
<reference evidence="20" key="1">
    <citation type="submission" date="2025-08" db="UniProtKB">
        <authorList>
            <consortium name="RefSeq"/>
        </authorList>
    </citation>
    <scope>IDENTIFICATION</scope>
</reference>
<dbReference type="Gene3D" id="2.60.40.10">
    <property type="entry name" value="Immunoglobulins"/>
    <property type="match status" value="1"/>
</dbReference>
<dbReference type="FunCoup" id="A0A6P6DWA5">
    <property type="interactions" value="937"/>
</dbReference>
<dbReference type="InParanoid" id="A0A6P6DWA5"/>
<proteinExistence type="inferred from homology"/>
<dbReference type="GO" id="GO:0042612">
    <property type="term" value="C:MHC class I protein complex"/>
    <property type="evidence" value="ECO:0007669"/>
    <property type="project" value="UniProtKB-KW"/>
</dbReference>
<dbReference type="PRINTS" id="PR01638">
    <property type="entry name" value="MHCCLASSI"/>
</dbReference>
<dbReference type="GO" id="GO:0005102">
    <property type="term" value="F:signaling receptor binding"/>
    <property type="evidence" value="ECO:0007669"/>
    <property type="project" value="TreeGrafter"/>
</dbReference>
<dbReference type="GO" id="GO:0098553">
    <property type="term" value="C:lumenal side of endoplasmic reticulum membrane"/>
    <property type="evidence" value="ECO:0007669"/>
    <property type="project" value="UniProtKB-ARBA"/>
</dbReference>
<dbReference type="Pfam" id="PF06623">
    <property type="entry name" value="MHC_I_C"/>
    <property type="match status" value="1"/>
</dbReference>
<dbReference type="Pfam" id="PF00129">
    <property type="entry name" value="MHC_I"/>
    <property type="match status" value="1"/>
</dbReference>
<evidence type="ECO:0000313" key="19">
    <source>
        <dbReference type="Proteomes" id="UP000515203"/>
    </source>
</evidence>
<dbReference type="GO" id="GO:0002476">
    <property type="term" value="P:antigen processing and presentation of endogenous peptide antigen via MHC class Ib"/>
    <property type="evidence" value="ECO:0007669"/>
    <property type="project" value="TreeGrafter"/>
</dbReference>
<dbReference type="InterPro" id="IPR036179">
    <property type="entry name" value="Ig-like_dom_sf"/>
</dbReference>
<evidence type="ECO:0000256" key="7">
    <source>
        <dbReference type="ARBA" id="ARBA00022692"/>
    </source>
</evidence>
<feature type="region of interest" description="Disordered" evidence="16">
    <location>
        <begin position="526"/>
        <end position="551"/>
    </location>
</feature>
<dbReference type="InterPro" id="IPR003006">
    <property type="entry name" value="Ig/MHC_CS"/>
</dbReference>
<dbReference type="InterPro" id="IPR010579">
    <property type="entry name" value="MHC_I_a_C"/>
</dbReference>
<dbReference type="GO" id="GO:0001916">
    <property type="term" value="P:positive regulation of T cell mediated cytotoxicity"/>
    <property type="evidence" value="ECO:0007669"/>
    <property type="project" value="TreeGrafter"/>
</dbReference>
<name>A0A6P6DWA5_OCTDE</name>
<comment type="similarity">
    <text evidence="5 15">Belongs to the MHC class I family.</text>
</comment>
<dbReference type="InterPro" id="IPR013783">
    <property type="entry name" value="Ig-like_fold"/>
</dbReference>
<evidence type="ECO:0000256" key="15">
    <source>
        <dbReference type="RuleBase" id="RU004439"/>
    </source>
</evidence>
<dbReference type="GO" id="GO:0005615">
    <property type="term" value="C:extracellular space"/>
    <property type="evidence" value="ECO:0007669"/>
    <property type="project" value="TreeGrafter"/>
</dbReference>
<evidence type="ECO:0000256" key="5">
    <source>
        <dbReference type="ARBA" id="ARBA00006909"/>
    </source>
</evidence>
<dbReference type="RefSeq" id="XP_023564354.1">
    <property type="nucleotide sequence ID" value="XM_023708586.1"/>
</dbReference>
<dbReference type="GO" id="GO:0002250">
    <property type="term" value="P:adaptive immune response"/>
    <property type="evidence" value="ECO:0007669"/>
    <property type="project" value="UniProtKB-KW"/>
</dbReference>
<evidence type="ECO:0000256" key="11">
    <source>
        <dbReference type="ARBA" id="ARBA00023130"/>
    </source>
</evidence>
<evidence type="ECO:0000256" key="8">
    <source>
        <dbReference type="ARBA" id="ARBA00022753"/>
    </source>
</evidence>
<dbReference type="FunFam" id="3.30.500.10:FF:000001">
    <property type="entry name" value="H-2 class I histocompatibility antigen, alpha chain"/>
    <property type="match status" value="1"/>
</dbReference>
<evidence type="ECO:0000256" key="10">
    <source>
        <dbReference type="ARBA" id="ARBA00022989"/>
    </source>
</evidence>
<dbReference type="InterPro" id="IPR037055">
    <property type="entry name" value="MHC_I-like_Ag-recog_sf"/>
</dbReference>
<dbReference type="InterPro" id="IPR050208">
    <property type="entry name" value="MHC_class-I_related"/>
</dbReference>
<comment type="subcellular location">
    <subcellularLocation>
        <location evidence="3">Endomembrane system</location>
    </subcellularLocation>
    <subcellularLocation>
        <location evidence="2">Endosome</location>
    </subcellularLocation>
    <subcellularLocation>
        <location evidence="4">Membrane</location>
        <topology evidence="4">Single-pass type I membrane protein</topology>
    </subcellularLocation>
</comment>
<dbReference type="GO" id="GO:0030670">
    <property type="term" value="C:phagocytic vesicle membrane"/>
    <property type="evidence" value="ECO:0007669"/>
    <property type="project" value="UniProtKB-ARBA"/>
</dbReference>
<dbReference type="OrthoDB" id="8936120at2759"/>
<dbReference type="GO" id="GO:0002486">
    <property type="term" value="P:antigen processing and presentation of endogenous peptide antigen via MHC class I via ER pathway, TAP-independent"/>
    <property type="evidence" value="ECO:0007669"/>
    <property type="project" value="TreeGrafter"/>
</dbReference>
<evidence type="ECO:0000256" key="9">
    <source>
        <dbReference type="ARBA" id="ARBA00022859"/>
    </source>
</evidence>
<evidence type="ECO:0000256" key="1">
    <source>
        <dbReference type="ARBA" id="ARBA00002297"/>
    </source>
</evidence>
<keyword evidence="9" id="KW-0391">Immunity</keyword>
<evidence type="ECO:0000256" key="6">
    <source>
        <dbReference type="ARBA" id="ARBA00022451"/>
    </source>
</evidence>
<dbReference type="GO" id="GO:0009897">
    <property type="term" value="C:external side of plasma membrane"/>
    <property type="evidence" value="ECO:0007669"/>
    <property type="project" value="TreeGrafter"/>
</dbReference>
<dbReference type="PROSITE" id="PS50835">
    <property type="entry name" value="IG_LIKE"/>
    <property type="match status" value="1"/>
</dbReference>
<feature type="region of interest" description="Disordered" evidence="16">
    <location>
        <begin position="34"/>
        <end position="104"/>
    </location>
</feature>
<evidence type="ECO:0000256" key="14">
    <source>
        <dbReference type="ARBA" id="ARBA00023319"/>
    </source>
</evidence>
<keyword evidence="19" id="KW-1185">Reference proteome</keyword>
<evidence type="ECO:0000256" key="3">
    <source>
        <dbReference type="ARBA" id="ARBA00004308"/>
    </source>
</evidence>
<dbReference type="InterPro" id="IPR003597">
    <property type="entry name" value="Ig_C1-set"/>
</dbReference>
<feature type="transmembrane region" description="Helical" evidence="17">
    <location>
        <begin position="497"/>
        <end position="517"/>
    </location>
</feature>
<dbReference type="SUPFAM" id="SSF54452">
    <property type="entry name" value="MHC antigen-recognition domain"/>
    <property type="match status" value="1"/>
</dbReference>
<keyword evidence="14" id="KW-0393">Immunoglobulin domain</keyword>
<evidence type="ECO:0000259" key="18">
    <source>
        <dbReference type="PROSITE" id="PS50835"/>
    </source>
</evidence>
<dbReference type="InterPro" id="IPR007110">
    <property type="entry name" value="Ig-like_dom"/>
</dbReference>
<dbReference type="Proteomes" id="UP000515203">
    <property type="component" value="Unplaced"/>
</dbReference>
<feature type="compositionally biased region" description="Low complexity" evidence="16">
    <location>
        <begin position="533"/>
        <end position="545"/>
    </location>
</feature>
<feature type="compositionally biased region" description="Basic and acidic residues" evidence="16">
    <location>
        <begin position="94"/>
        <end position="104"/>
    </location>
</feature>
<keyword evidence="6" id="KW-0490">MHC I</keyword>
<evidence type="ECO:0000256" key="12">
    <source>
        <dbReference type="ARBA" id="ARBA00023136"/>
    </source>
</evidence>
<feature type="domain" description="Ig-like" evidence="18">
    <location>
        <begin position="398"/>
        <end position="486"/>
    </location>
</feature>
<dbReference type="GeneID" id="101572814"/>
<gene>
    <name evidence="20" type="primary">LOC101572814</name>
</gene>
<keyword evidence="13" id="KW-0325">Glycoprotein</keyword>
<dbReference type="GO" id="GO:0042605">
    <property type="term" value="F:peptide antigen binding"/>
    <property type="evidence" value="ECO:0007669"/>
    <property type="project" value="TreeGrafter"/>
</dbReference>
<keyword evidence="11" id="KW-1064">Adaptive immunity</keyword>
<dbReference type="AlphaFoldDB" id="A0A6P6DWA5"/>